<evidence type="ECO:0000256" key="1">
    <source>
        <dbReference type="SAM" id="MobiDB-lite"/>
    </source>
</evidence>
<gene>
    <name evidence="2" type="ORF">GGX14DRAFT_390126</name>
</gene>
<dbReference type="AlphaFoldDB" id="A0AAD6VNN7"/>
<organism evidence="2 3">
    <name type="scientific">Mycena pura</name>
    <dbReference type="NCBI Taxonomy" id="153505"/>
    <lineage>
        <taxon>Eukaryota</taxon>
        <taxon>Fungi</taxon>
        <taxon>Dikarya</taxon>
        <taxon>Basidiomycota</taxon>
        <taxon>Agaricomycotina</taxon>
        <taxon>Agaricomycetes</taxon>
        <taxon>Agaricomycetidae</taxon>
        <taxon>Agaricales</taxon>
        <taxon>Marasmiineae</taxon>
        <taxon>Mycenaceae</taxon>
        <taxon>Mycena</taxon>
    </lineage>
</organism>
<dbReference type="EMBL" id="JARJCW010000012">
    <property type="protein sequence ID" value="KAJ7218355.1"/>
    <property type="molecule type" value="Genomic_DNA"/>
</dbReference>
<evidence type="ECO:0000313" key="3">
    <source>
        <dbReference type="Proteomes" id="UP001219525"/>
    </source>
</evidence>
<reference evidence="2" key="1">
    <citation type="submission" date="2023-03" db="EMBL/GenBank/DDBJ databases">
        <title>Massive genome expansion in bonnet fungi (Mycena s.s.) driven by repeated elements and novel gene families across ecological guilds.</title>
        <authorList>
            <consortium name="Lawrence Berkeley National Laboratory"/>
            <person name="Harder C.B."/>
            <person name="Miyauchi S."/>
            <person name="Viragh M."/>
            <person name="Kuo A."/>
            <person name="Thoen E."/>
            <person name="Andreopoulos B."/>
            <person name="Lu D."/>
            <person name="Skrede I."/>
            <person name="Drula E."/>
            <person name="Henrissat B."/>
            <person name="Morin E."/>
            <person name="Kohler A."/>
            <person name="Barry K."/>
            <person name="LaButti K."/>
            <person name="Morin E."/>
            <person name="Salamov A."/>
            <person name="Lipzen A."/>
            <person name="Mereny Z."/>
            <person name="Hegedus B."/>
            <person name="Baldrian P."/>
            <person name="Stursova M."/>
            <person name="Weitz H."/>
            <person name="Taylor A."/>
            <person name="Grigoriev I.V."/>
            <person name="Nagy L.G."/>
            <person name="Martin F."/>
            <person name="Kauserud H."/>
        </authorList>
    </citation>
    <scope>NUCLEOTIDE SEQUENCE</scope>
    <source>
        <strain evidence="2">9144</strain>
    </source>
</reference>
<feature type="compositionally biased region" description="Basic and acidic residues" evidence="1">
    <location>
        <begin position="35"/>
        <end position="45"/>
    </location>
</feature>
<feature type="compositionally biased region" description="Polar residues" evidence="1">
    <location>
        <begin position="156"/>
        <end position="170"/>
    </location>
</feature>
<name>A0AAD6VNN7_9AGAR</name>
<accession>A0AAD6VNN7</accession>
<comment type="caution">
    <text evidence="2">The sequence shown here is derived from an EMBL/GenBank/DDBJ whole genome shotgun (WGS) entry which is preliminary data.</text>
</comment>
<feature type="region of interest" description="Disordered" evidence="1">
    <location>
        <begin position="153"/>
        <end position="175"/>
    </location>
</feature>
<sequence>MALWRYGDIFRHRQQHYTVTGPSVTTQKAVTTKSCDNKSASDCHPPKSTSGPLQTPESPDSTHSHNGASRHGIVLKPLRQRRHGTAGAPSIARPLLGKSGSEIGSNLNRTEPNARFRFKVHKLPEPEPEARFSVQLEAISPNVFERVRTPNRSRKLSNNARTAPSPTTHTRLPPRYFRTQGSLDGVVVYQPQVPPFTTAGLRNYMVVLIVTQDEALSIVKNPGFTRFIEYLRPGITDRDIPAKLFAIPSLVSATHDAWTSSSGIPFININTHHIDAPPDHPNDWEIVTNDVAFNLKEN</sequence>
<protein>
    <submittedName>
        <fullName evidence="2">Uncharacterized protein</fullName>
    </submittedName>
</protein>
<evidence type="ECO:0000313" key="2">
    <source>
        <dbReference type="EMBL" id="KAJ7218355.1"/>
    </source>
</evidence>
<feature type="compositionally biased region" description="Polar residues" evidence="1">
    <location>
        <begin position="47"/>
        <end position="67"/>
    </location>
</feature>
<dbReference type="Proteomes" id="UP001219525">
    <property type="component" value="Unassembled WGS sequence"/>
</dbReference>
<proteinExistence type="predicted"/>
<keyword evidence="3" id="KW-1185">Reference proteome</keyword>
<feature type="region of interest" description="Disordered" evidence="1">
    <location>
        <begin position="35"/>
        <end position="110"/>
    </location>
</feature>